<dbReference type="AlphaFoldDB" id="A0A8B9H9I2"/>
<dbReference type="PANTHER" id="PTHR16434">
    <property type="entry name" value="EWING'S TUMOR-ASSOCIATED ANTIGEN 1 ETAA1"/>
    <property type="match status" value="1"/>
</dbReference>
<dbReference type="GO" id="GO:0043596">
    <property type="term" value="C:nuclear replication fork"/>
    <property type="evidence" value="ECO:0007669"/>
    <property type="project" value="TreeGrafter"/>
</dbReference>
<dbReference type="GO" id="GO:0031297">
    <property type="term" value="P:replication fork processing"/>
    <property type="evidence" value="ECO:0007669"/>
    <property type="project" value="TreeGrafter"/>
</dbReference>
<feature type="region of interest" description="Disordered" evidence="1">
    <location>
        <begin position="425"/>
        <end position="497"/>
    </location>
</feature>
<feature type="compositionally biased region" description="Polar residues" evidence="1">
    <location>
        <begin position="239"/>
        <end position="252"/>
    </location>
</feature>
<feature type="region of interest" description="Disordered" evidence="1">
    <location>
        <begin position="170"/>
        <end position="214"/>
    </location>
</feature>
<accession>A0A8B9H9I2</accession>
<feature type="region of interest" description="Disordered" evidence="1">
    <location>
        <begin position="589"/>
        <end position="609"/>
    </location>
</feature>
<reference evidence="2 5" key="1">
    <citation type="submission" date="2021-07" db="EMBL/GenBank/DDBJ databases">
        <authorList>
            <person name="Imarazene B."/>
            <person name="Zahm M."/>
            <person name="Klopp C."/>
            <person name="Cabau C."/>
            <person name="Beille S."/>
            <person name="Jouanno E."/>
            <person name="Castinel A."/>
            <person name="Lluch J."/>
            <person name="Gil L."/>
            <person name="Kuchtly C."/>
            <person name="Lopez Roques C."/>
            <person name="Donnadieu C."/>
            <person name="Parrinello H."/>
            <person name="Journot L."/>
            <person name="Du K."/>
            <person name="Schartl M."/>
            <person name="Retaux S."/>
            <person name="Guiguen Y."/>
        </authorList>
    </citation>
    <scope>NUCLEOTIDE SEQUENCE [LARGE SCALE GENOMIC DNA]</scope>
    <source>
        <strain evidence="2">Pach_M1</strain>
        <tissue evidence="2">Testis</tissue>
    </source>
</reference>
<sequence length="609" mass="66619">MTDRRTAKDGPKESWSRVCKLSQDKFKAQKYRRGRKEPQSPLLATSLSYRKDYDTPKHRSRIRFKGSSTGDSPSEAEALQDIIWDASSPPPLCNAGSRFVEISDIVNRIAPNDEKPVNRDLVLQWIGDSAVPCTPEIQQPRGRRISARRQSNNVEDLMKLAKQFDINMTRQDEERHRERLQEGKTANTSAGHVALESVQPSTGAGNSVPVKSERLSHEEELHALFDGPTQYVSGRLSPPSVSCSPESTTEGASLSAKRPGSTADSKNIGEGAAQLPKPDFDDDWENDDLLNDSFVLAMTQNPELLSLAPKSSSPQTVSNPSTLGLRPNAHVNTGTVQQLKSNPISPFLLKTEAQNSFCKWQQGGTAVHSGGIKTEDEGSWGVGAKQSGSSTAASGKYCKTPDSVWGDGDDDDDLLYQACDDVERISSSQEERQQNRSAVITSNKASSAPSSKATTSSTNISVHNKSIHPGQTSESRQPARMFGRSHSIPGASSSYGNKQNLHETTQTMKRQYQFTQVKHVSKAVLNPRWITGTSQETRLHSPSAENSSSSHHSTFKRHQSDPVALSNKVFVAAQPVVKCTAAEIERKKQEAIARRRSRLQASQKPGAPV</sequence>
<reference evidence="3" key="2">
    <citation type="submission" date="2025-05" db="UniProtKB">
        <authorList>
            <consortium name="Ensembl"/>
        </authorList>
    </citation>
    <scope>IDENTIFICATION</scope>
</reference>
<dbReference type="Proteomes" id="UP000694621">
    <property type="component" value="Unplaced"/>
</dbReference>
<feature type="compositionally biased region" description="Low complexity" evidence="1">
    <location>
        <begin position="540"/>
        <end position="552"/>
    </location>
</feature>
<dbReference type="GeneID" id="103041449"/>
<proteinExistence type="predicted"/>
<evidence type="ECO:0000313" key="2">
    <source>
        <dbReference type="EMBL" id="KAG9275075.1"/>
    </source>
</evidence>
<evidence type="ECO:0000256" key="1">
    <source>
        <dbReference type="SAM" id="MobiDB-lite"/>
    </source>
</evidence>
<dbReference type="PANTHER" id="PTHR16434:SF3">
    <property type="entry name" value="EWING'S TUMOR-ASSOCIATED ANTIGEN 1"/>
    <property type="match status" value="1"/>
</dbReference>
<protein>
    <submittedName>
        <fullName evidence="2">Ewing's tumor-associated antigen 1 isoform X1</fullName>
    </submittedName>
</protein>
<dbReference type="RefSeq" id="XP_007247412.2">
    <property type="nucleotide sequence ID" value="XM_007247350.4"/>
</dbReference>
<dbReference type="Proteomes" id="UP000752171">
    <property type="component" value="Unassembled WGS sequence"/>
</dbReference>
<dbReference type="GO" id="GO:0043539">
    <property type="term" value="F:protein serine/threonine kinase activator activity"/>
    <property type="evidence" value="ECO:0007669"/>
    <property type="project" value="TreeGrafter"/>
</dbReference>
<dbReference type="GO" id="GO:2000001">
    <property type="term" value="P:regulation of DNA damage checkpoint"/>
    <property type="evidence" value="ECO:0007669"/>
    <property type="project" value="TreeGrafter"/>
</dbReference>
<feature type="region of interest" description="Disordered" evidence="1">
    <location>
        <begin position="27"/>
        <end position="76"/>
    </location>
</feature>
<feature type="region of interest" description="Disordered" evidence="1">
    <location>
        <begin position="533"/>
        <end position="562"/>
    </location>
</feature>
<evidence type="ECO:0000313" key="4">
    <source>
        <dbReference type="Proteomes" id="UP000694621"/>
    </source>
</evidence>
<feature type="region of interest" description="Disordered" evidence="1">
    <location>
        <begin position="306"/>
        <end position="326"/>
    </location>
</feature>
<gene>
    <name evidence="2" type="primary">ETAA1</name>
    <name evidence="2" type="ORF">AMEX_G9551</name>
</gene>
<organism evidence="3 4">
    <name type="scientific">Astyanax mexicanus</name>
    <name type="common">Blind cave fish</name>
    <name type="synonym">Astyanax fasciatus mexicanus</name>
    <dbReference type="NCBI Taxonomy" id="7994"/>
    <lineage>
        <taxon>Eukaryota</taxon>
        <taxon>Metazoa</taxon>
        <taxon>Chordata</taxon>
        <taxon>Craniata</taxon>
        <taxon>Vertebrata</taxon>
        <taxon>Euteleostomi</taxon>
        <taxon>Actinopterygii</taxon>
        <taxon>Neopterygii</taxon>
        <taxon>Teleostei</taxon>
        <taxon>Ostariophysi</taxon>
        <taxon>Characiformes</taxon>
        <taxon>Characoidei</taxon>
        <taxon>Acestrorhamphidae</taxon>
        <taxon>Acestrorhamphinae</taxon>
        <taxon>Astyanax</taxon>
    </lineage>
</organism>
<dbReference type="EMBL" id="JAICCE010000007">
    <property type="protein sequence ID" value="KAG9275075.1"/>
    <property type="molecule type" value="Genomic_DNA"/>
</dbReference>
<feature type="compositionally biased region" description="Polar residues" evidence="1">
    <location>
        <begin position="306"/>
        <end position="322"/>
    </location>
</feature>
<feature type="region of interest" description="Disordered" evidence="1">
    <location>
        <begin position="228"/>
        <end position="286"/>
    </location>
</feature>
<dbReference type="KEGG" id="amex:103041449"/>
<dbReference type="InterPro" id="IPR029406">
    <property type="entry name" value="ETAA1"/>
</dbReference>
<dbReference type="Pfam" id="PF15350">
    <property type="entry name" value="ETAA1"/>
    <property type="match status" value="2"/>
</dbReference>
<dbReference type="OMA" id="QHAAFKR"/>
<feature type="compositionally biased region" description="Basic and acidic residues" evidence="1">
    <location>
        <begin position="170"/>
        <end position="182"/>
    </location>
</feature>
<evidence type="ECO:0000313" key="3">
    <source>
        <dbReference type="Ensembl" id="ENSAMXP00005006565.1"/>
    </source>
</evidence>
<dbReference type="GO" id="GO:0006974">
    <property type="term" value="P:DNA damage response"/>
    <property type="evidence" value="ECO:0007669"/>
    <property type="project" value="TreeGrafter"/>
</dbReference>
<dbReference type="Ensembl" id="ENSAMXT00005007426.1">
    <property type="protein sequence ID" value="ENSAMXP00005006565.1"/>
    <property type="gene ID" value="ENSAMXG00005003917.1"/>
</dbReference>
<dbReference type="CTD" id="100005357"/>
<feature type="compositionally biased region" description="Polar residues" evidence="1">
    <location>
        <begin position="460"/>
        <end position="476"/>
    </location>
</feature>
<feature type="compositionally biased region" description="Low complexity" evidence="1">
    <location>
        <begin position="435"/>
        <end position="459"/>
    </location>
</feature>
<evidence type="ECO:0000313" key="5">
    <source>
        <dbReference type="Proteomes" id="UP000752171"/>
    </source>
</evidence>
<feature type="region of interest" description="Disordered" evidence="1">
    <location>
        <begin position="370"/>
        <end position="397"/>
    </location>
</feature>
<name>A0A8B9H9I2_ASTMX</name>
<feature type="compositionally biased region" description="Basic and acidic residues" evidence="1">
    <location>
        <begin position="425"/>
        <end position="434"/>
    </location>
</feature>